<dbReference type="Pfam" id="PF02906">
    <property type="entry name" value="Fe_hyd_lg_C"/>
    <property type="match status" value="1"/>
</dbReference>
<dbReference type="OrthoDB" id="1856718at2759"/>
<evidence type="ECO:0000256" key="2">
    <source>
        <dbReference type="ARBA" id="ARBA00001974"/>
    </source>
</evidence>
<dbReference type="InterPro" id="IPR029039">
    <property type="entry name" value="Flavoprotein-like_sf"/>
</dbReference>
<sequence>MLQIRINDQIYEVPEGITIKEACKIAGVYIPSLCYHADVPSGGICGLCVVKVDGSALAYSCMTKVRPGLIISTTDKEVLEKQQKHFDQFMDVSHPPPGPDIEEVMNYLFPKKTIRIRQAEKANAISFYPEKCIECQICIRMCGDVVDIGALDDPTVSLKGGKCISCGQCTLTCSTNSLTETSSIPKVLSHLVSKEAKFLLVDPEVLVSTNDSFSSDGLVGQLCIEKVVGAARKLGFKYVFDNRYSNDLISLEMTHELLDRIDSKGVLPLINSNCPALVNFIEKSNKDLIPNLSSIKPPAHILARAIRRFVASGKKEKPDSVFIVHLTGCVAAKDQVKRMQLTKDIDEAITVREFVEMINMFGIDWNSVSDSEFDQPFTGVSGASSLMATSGGLTTSILRNIHERFNGNVNLTPEMYSFVPKLETNLSMETIKIGSKELNIAICNGIASFSQLISSPEMIQNIHFVEVMTCQGGCINGGGLPKLKTRKLAEPRIKRIKEIDIASIQMLSAESNGTYIDMNIKLPLFKHGEGLSTHYEPQERANNQNKKKLLVGIPMVMYGSNKGKSTRYARLVASFLHYSSSSMNSVTLDVMKKRRTAIFIISTFGNGCFPQNAAKFYQLLTTTKEDISSVEYAILGIGDSNKGPTYCAAALKLDEQLKKMGAKPIMDLVKLNSSDPDGGDATYADWSQKLSEVLGTGKPRIGMAFLNKLQKIEDKTVHEKPSRPIGFEIAEIIEKQIVSPPDFHPRLTKITIKLPEGLTYEVGDHVAILPCNDVEVAESVISALQYAKSDVFNINSGDAIIPAKVTVMQLFTQYLDLNGPPTTSLYQTFYNSAMNDDAKKAIEPLLKEESPERMEYDKTHNTGEVIKELAKNSKPSLDALVSCISHITPRLYSAASSPETQPDTVDIYANEVIFDDGKRYGLCTHFLVKKEHVKVAIAFRRGKFKYPRDIESPIIMFALGTGFSPMIPLIVHRQQLLSEGKKIGPAFLVFGSKYRGSFAGLIMKIEGFKKDGLINETFYAHSRDDNKMHIQDILKKYPSKFWELWQEPKTCVFYCGPERGIPDELKDILLEITIAEGWLSREEAMAYNSRHDWHIEGI</sequence>
<proteinExistence type="inferred from homology"/>
<name>A0A1J4KGX9_9EUKA</name>
<dbReference type="GO" id="GO:0051536">
    <property type="term" value="F:iron-sulfur cluster binding"/>
    <property type="evidence" value="ECO:0007669"/>
    <property type="project" value="UniProtKB-KW"/>
</dbReference>
<dbReference type="SUPFAM" id="SSF53920">
    <property type="entry name" value="Fe-only hydrogenase"/>
    <property type="match status" value="1"/>
</dbReference>
<keyword evidence="7" id="KW-0521">NADP</keyword>
<evidence type="ECO:0000256" key="4">
    <source>
        <dbReference type="ARBA" id="ARBA00022630"/>
    </source>
</evidence>
<dbReference type="Gene3D" id="2.40.30.10">
    <property type="entry name" value="Translation factors"/>
    <property type="match status" value="1"/>
</dbReference>
<dbReference type="PRINTS" id="PR00369">
    <property type="entry name" value="FLAVODOXIN"/>
</dbReference>
<keyword evidence="9" id="KW-0408">Iron</keyword>
<reference evidence="15" key="1">
    <citation type="submission" date="2016-10" db="EMBL/GenBank/DDBJ databases">
        <authorList>
            <person name="Benchimol M."/>
            <person name="Almeida L.G."/>
            <person name="Vasconcelos A.T."/>
            <person name="Perreira-Neves A."/>
            <person name="Rosa I.A."/>
            <person name="Tasca T."/>
            <person name="Bogo M.R."/>
            <person name="de Souza W."/>
        </authorList>
    </citation>
    <scope>NUCLEOTIDE SEQUENCE [LARGE SCALE GENOMIC DNA]</scope>
    <source>
        <strain evidence="15">K</strain>
    </source>
</reference>
<dbReference type="InterPro" id="IPR036010">
    <property type="entry name" value="2Fe-2S_ferredoxin-like_sf"/>
</dbReference>
<evidence type="ECO:0000256" key="5">
    <source>
        <dbReference type="ARBA" id="ARBA00022643"/>
    </source>
</evidence>
<comment type="similarity">
    <text evidence="3">Belongs to the NARF family.</text>
</comment>
<dbReference type="GO" id="GO:0003958">
    <property type="term" value="F:NADPH-hemoprotein reductase activity"/>
    <property type="evidence" value="ECO:0007669"/>
    <property type="project" value="UniProtKB-EC"/>
</dbReference>
<dbReference type="Proteomes" id="UP000179807">
    <property type="component" value="Unassembled WGS sequence"/>
</dbReference>
<dbReference type="Gene3D" id="3.40.50.1780">
    <property type="match status" value="1"/>
</dbReference>
<evidence type="ECO:0000313" key="15">
    <source>
        <dbReference type="EMBL" id="OHT10208.1"/>
    </source>
</evidence>
<evidence type="ECO:0000256" key="10">
    <source>
        <dbReference type="ARBA" id="ARBA00023797"/>
    </source>
</evidence>
<dbReference type="RefSeq" id="XP_068363344.1">
    <property type="nucleotide sequence ID" value="XM_068501496.1"/>
</dbReference>
<dbReference type="SUPFAM" id="SSF52343">
    <property type="entry name" value="Ferredoxin reductase-like, C-terminal NADP-linked domain"/>
    <property type="match status" value="1"/>
</dbReference>
<dbReference type="PROSITE" id="PS50902">
    <property type="entry name" value="FLAVODOXIN_LIKE"/>
    <property type="match status" value="1"/>
</dbReference>
<evidence type="ECO:0000259" key="14">
    <source>
        <dbReference type="PROSITE" id="PS51384"/>
    </source>
</evidence>
<dbReference type="SUPFAM" id="SSF54862">
    <property type="entry name" value="4Fe-4S ferredoxins"/>
    <property type="match status" value="1"/>
</dbReference>
<dbReference type="InterPro" id="IPR039261">
    <property type="entry name" value="FNR_nucleotide-bd"/>
</dbReference>
<keyword evidence="5" id="KW-0288">FMN</keyword>
<dbReference type="PRINTS" id="PR00371">
    <property type="entry name" value="FPNCR"/>
</dbReference>
<dbReference type="PROSITE" id="PS51379">
    <property type="entry name" value="4FE4S_FER_2"/>
    <property type="match status" value="2"/>
</dbReference>
<evidence type="ECO:0000256" key="7">
    <source>
        <dbReference type="ARBA" id="ARBA00022857"/>
    </source>
</evidence>
<dbReference type="SUPFAM" id="SSF54292">
    <property type="entry name" value="2Fe-2S ferredoxin-like"/>
    <property type="match status" value="1"/>
</dbReference>
<dbReference type="CDD" id="cd00207">
    <property type="entry name" value="fer2"/>
    <property type="match status" value="1"/>
</dbReference>
<feature type="domain" description="Flavodoxin-like" evidence="11">
    <location>
        <begin position="554"/>
        <end position="691"/>
    </location>
</feature>
<dbReference type="InterPro" id="IPR009016">
    <property type="entry name" value="Fe_hydrogenase"/>
</dbReference>
<evidence type="ECO:0000259" key="12">
    <source>
        <dbReference type="PROSITE" id="PS51085"/>
    </source>
</evidence>
<dbReference type="PROSITE" id="PS51085">
    <property type="entry name" value="2FE2S_FER_2"/>
    <property type="match status" value="1"/>
</dbReference>
<evidence type="ECO:0000256" key="1">
    <source>
        <dbReference type="ARBA" id="ARBA00001917"/>
    </source>
</evidence>
<dbReference type="Gene3D" id="1.20.990.10">
    <property type="entry name" value="NADPH-cytochrome p450 Reductase, Chain A, domain 3"/>
    <property type="match status" value="1"/>
</dbReference>
<comment type="cofactor">
    <cofactor evidence="2">
        <name>FAD</name>
        <dbReference type="ChEBI" id="CHEBI:57692"/>
    </cofactor>
</comment>
<dbReference type="InterPro" id="IPR017927">
    <property type="entry name" value="FAD-bd_FR_type"/>
</dbReference>
<evidence type="ECO:0000259" key="11">
    <source>
        <dbReference type="PROSITE" id="PS50902"/>
    </source>
</evidence>
<dbReference type="PROSITE" id="PS51384">
    <property type="entry name" value="FAD_FR"/>
    <property type="match status" value="1"/>
</dbReference>
<dbReference type="SUPFAM" id="SSF63380">
    <property type="entry name" value="Riboflavin synthase domain-like"/>
    <property type="match status" value="1"/>
</dbReference>
<dbReference type="EC" id="1.6.2.4" evidence="10"/>
<dbReference type="InterPro" id="IPR004108">
    <property type="entry name" value="Fe_hydrogenase_lsu_C"/>
</dbReference>
<protein>
    <recommendedName>
        <fullName evidence="10">NADPH--hemoprotein reductase</fullName>
        <ecNumber evidence="10">1.6.2.4</ecNumber>
    </recommendedName>
</protein>
<dbReference type="GO" id="GO:0010181">
    <property type="term" value="F:FMN binding"/>
    <property type="evidence" value="ECO:0007669"/>
    <property type="project" value="InterPro"/>
</dbReference>
<feature type="domain" description="2Fe-2S ferredoxin-type" evidence="12">
    <location>
        <begin position="1"/>
        <end position="77"/>
    </location>
</feature>
<dbReference type="Pfam" id="PF13510">
    <property type="entry name" value="Fer2_4"/>
    <property type="match status" value="1"/>
</dbReference>
<dbReference type="InterPro" id="IPR003097">
    <property type="entry name" value="CysJ-like_FAD-binding"/>
</dbReference>
<dbReference type="Pfam" id="PF00258">
    <property type="entry name" value="Flavodoxin_1"/>
    <property type="match status" value="1"/>
</dbReference>
<dbReference type="Gene3D" id="3.40.950.10">
    <property type="entry name" value="Fe-only Hydrogenase (Larger Subunit), Chain L, domain 3"/>
    <property type="match status" value="1"/>
</dbReference>
<evidence type="ECO:0000256" key="8">
    <source>
        <dbReference type="ARBA" id="ARBA00023002"/>
    </source>
</evidence>
<dbReference type="Pfam" id="PF00667">
    <property type="entry name" value="FAD_binding_1"/>
    <property type="match status" value="1"/>
</dbReference>
<organism evidence="15 16">
    <name type="scientific">Tritrichomonas foetus</name>
    <dbReference type="NCBI Taxonomy" id="1144522"/>
    <lineage>
        <taxon>Eukaryota</taxon>
        <taxon>Metamonada</taxon>
        <taxon>Parabasalia</taxon>
        <taxon>Tritrichomonadida</taxon>
        <taxon>Tritrichomonadidae</taxon>
        <taxon>Tritrichomonas</taxon>
    </lineage>
</organism>
<dbReference type="GeneID" id="94836200"/>
<dbReference type="PROSITE" id="PS00198">
    <property type="entry name" value="4FE4S_FER_1"/>
    <property type="match status" value="1"/>
</dbReference>
<dbReference type="InterPro" id="IPR008254">
    <property type="entry name" value="Flavodoxin/NO_synth"/>
</dbReference>
<dbReference type="InterPro" id="IPR001041">
    <property type="entry name" value="2Fe-2S_ferredoxin-type"/>
</dbReference>
<comment type="cofactor">
    <cofactor evidence="1">
        <name>FMN</name>
        <dbReference type="ChEBI" id="CHEBI:58210"/>
    </cofactor>
</comment>
<evidence type="ECO:0000256" key="3">
    <source>
        <dbReference type="ARBA" id="ARBA00006596"/>
    </source>
</evidence>
<accession>A0A1J4KGX9</accession>
<keyword evidence="6" id="KW-0274">FAD</keyword>
<dbReference type="GO" id="GO:0005829">
    <property type="term" value="C:cytosol"/>
    <property type="evidence" value="ECO:0007669"/>
    <property type="project" value="TreeGrafter"/>
</dbReference>
<evidence type="ECO:0000256" key="9">
    <source>
        <dbReference type="ARBA" id="ARBA00023014"/>
    </source>
</evidence>
<dbReference type="GO" id="GO:0050660">
    <property type="term" value="F:flavin adenine dinucleotide binding"/>
    <property type="evidence" value="ECO:0007669"/>
    <property type="project" value="TreeGrafter"/>
</dbReference>
<keyword evidence="9" id="KW-0479">Metal-binding</keyword>
<dbReference type="AlphaFoldDB" id="A0A1J4KGX9"/>
<dbReference type="InterPro" id="IPR001094">
    <property type="entry name" value="Flavdoxin-like"/>
</dbReference>
<dbReference type="VEuPathDB" id="TrichDB:TRFO_20598"/>
<gene>
    <name evidence="15" type="ORF">TRFO_20598</name>
</gene>
<keyword evidence="16" id="KW-1185">Reference proteome</keyword>
<dbReference type="Gene3D" id="3.30.70.20">
    <property type="match status" value="1"/>
</dbReference>
<dbReference type="InterPro" id="IPR017900">
    <property type="entry name" value="4Fe4S_Fe_S_CS"/>
</dbReference>
<feature type="domain" description="4Fe-4S ferredoxin-type" evidence="13">
    <location>
        <begin position="123"/>
        <end position="151"/>
    </location>
</feature>
<dbReference type="InterPro" id="IPR023173">
    <property type="entry name" value="NADPH_Cyt_P450_Rdtase_alpha"/>
</dbReference>
<dbReference type="EMBL" id="MLAK01000618">
    <property type="protein sequence ID" value="OHT10208.1"/>
    <property type="molecule type" value="Genomic_DNA"/>
</dbReference>
<keyword evidence="8" id="KW-0560">Oxidoreductase</keyword>
<feature type="domain" description="FAD-binding FR-type" evidence="14">
    <location>
        <begin position="725"/>
        <end position="947"/>
    </location>
</feature>
<dbReference type="Gene3D" id="3.40.50.80">
    <property type="entry name" value="Nucleotide-binding domain of ferredoxin-NADP reductase (FNR) module"/>
    <property type="match status" value="1"/>
</dbReference>
<evidence type="ECO:0000256" key="6">
    <source>
        <dbReference type="ARBA" id="ARBA00022827"/>
    </source>
</evidence>
<feature type="domain" description="4Fe-4S ferredoxin-type" evidence="13">
    <location>
        <begin position="154"/>
        <end position="183"/>
    </location>
</feature>
<dbReference type="PANTHER" id="PTHR19384">
    <property type="entry name" value="NITRIC OXIDE SYNTHASE-RELATED"/>
    <property type="match status" value="1"/>
</dbReference>
<keyword evidence="4" id="KW-0285">Flavoprotein</keyword>
<evidence type="ECO:0000259" key="13">
    <source>
        <dbReference type="PROSITE" id="PS51379"/>
    </source>
</evidence>
<dbReference type="InterPro" id="IPR017938">
    <property type="entry name" value="Riboflavin_synthase-like_b-brl"/>
</dbReference>
<dbReference type="Gene3D" id="3.40.50.360">
    <property type="match status" value="1"/>
</dbReference>
<dbReference type="InterPro" id="IPR017896">
    <property type="entry name" value="4Fe4S_Fe-S-bd"/>
</dbReference>
<keyword evidence="9" id="KW-0411">Iron-sulfur</keyword>
<evidence type="ECO:0000313" key="16">
    <source>
        <dbReference type="Proteomes" id="UP000179807"/>
    </source>
</evidence>
<dbReference type="SUPFAM" id="SSF52218">
    <property type="entry name" value="Flavoproteins"/>
    <property type="match status" value="1"/>
</dbReference>
<dbReference type="InterPro" id="IPR001709">
    <property type="entry name" value="Flavoprot_Pyr_Nucl_cyt_Rdtase"/>
</dbReference>
<comment type="caution">
    <text evidence="15">The sequence shown here is derived from an EMBL/GenBank/DDBJ whole genome shotgun (WGS) entry which is preliminary data.</text>
</comment>
<dbReference type="PANTHER" id="PTHR19384:SF17">
    <property type="entry name" value="NADPH--CYTOCHROME P450 REDUCTASE"/>
    <property type="match status" value="1"/>
</dbReference>
<dbReference type="Gene3D" id="3.10.20.740">
    <property type="match status" value="1"/>
</dbReference>